<evidence type="ECO:0000313" key="3">
    <source>
        <dbReference type="Proteomes" id="UP000501090"/>
    </source>
</evidence>
<sequence length="90" mass="9350">MTHSIKQLGFILTISTALLISAGCSKGSDKVGVQPAGIPPNEAAQPAAPNNSAVKSDITKEQQSKDMPMPGQANDHSTLDPAATQKNRKP</sequence>
<reference evidence="2 3" key="1">
    <citation type="submission" date="2018-04" db="EMBL/GenBank/DDBJ databases">
        <title>Polynucleobacter sp. UK-Long2-W17 genome.</title>
        <authorList>
            <person name="Hahn M.W."/>
        </authorList>
    </citation>
    <scope>NUCLEOTIDE SEQUENCE [LARGE SCALE GENOMIC DNA]</scope>
    <source>
        <strain evidence="2 3">UK-Long2-W17</strain>
    </source>
</reference>
<dbReference type="PROSITE" id="PS51257">
    <property type="entry name" value="PROKAR_LIPOPROTEIN"/>
    <property type="match status" value="1"/>
</dbReference>
<evidence type="ECO:0000313" key="2">
    <source>
        <dbReference type="EMBL" id="QKM60185.1"/>
    </source>
</evidence>
<feature type="compositionally biased region" description="Low complexity" evidence="1">
    <location>
        <begin position="39"/>
        <end position="51"/>
    </location>
</feature>
<dbReference type="AlphaFoldDB" id="A0A6M9PMQ3"/>
<accession>A0A6M9PMQ3</accession>
<name>A0A6M9PMQ3_9BURK</name>
<dbReference type="EMBL" id="CP028940">
    <property type="protein sequence ID" value="QKM60185.1"/>
    <property type="molecule type" value="Genomic_DNA"/>
</dbReference>
<protein>
    <recommendedName>
        <fullName evidence="4">Lipoprotein</fullName>
    </recommendedName>
</protein>
<dbReference type="KEGG" id="pard:DN92_03515"/>
<gene>
    <name evidence="2" type="ORF">DN92_03515</name>
</gene>
<keyword evidence="3" id="KW-1185">Reference proteome</keyword>
<feature type="region of interest" description="Disordered" evidence="1">
    <location>
        <begin position="25"/>
        <end position="90"/>
    </location>
</feature>
<dbReference type="RefSeq" id="WP_173959956.1">
    <property type="nucleotide sequence ID" value="NZ_CBCSCC010000003.1"/>
</dbReference>
<evidence type="ECO:0008006" key="4">
    <source>
        <dbReference type="Google" id="ProtNLM"/>
    </source>
</evidence>
<proteinExistence type="predicted"/>
<evidence type="ECO:0000256" key="1">
    <source>
        <dbReference type="SAM" id="MobiDB-lite"/>
    </source>
</evidence>
<dbReference type="Proteomes" id="UP000501090">
    <property type="component" value="Chromosome"/>
</dbReference>
<organism evidence="2 3">
    <name type="scientific">Polynucleobacter arcticus</name>
    <dbReference type="NCBI Taxonomy" id="1743165"/>
    <lineage>
        <taxon>Bacteria</taxon>
        <taxon>Pseudomonadati</taxon>
        <taxon>Pseudomonadota</taxon>
        <taxon>Betaproteobacteria</taxon>
        <taxon>Burkholderiales</taxon>
        <taxon>Burkholderiaceae</taxon>
        <taxon>Polynucleobacter</taxon>
    </lineage>
</organism>